<evidence type="ECO:0000313" key="4">
    <source>
        <dbReference type="Proteomes" id="UP000297348"/>
    </source>
</evidence>
<evidence type="ECO:0000313" key="3">
    <source>
        <dbReference type="EMBL" id="TGD18325.1"/>
    </source>
</evidence>
<gene>
    <name evidence="3" type="ORF">EGT51_09085</name>
</gene>
<dbReference type="Proteomes" id="UP000297348">
    <property type="component" value="Unassembled WGS sequence"/>
</dbReference>
<keyword evidence="2" id="KW-0732">Signal</keyword>
<feature type="compositionally biased region" description="Low complexity" evidence="1">
    <location>
        <begin position="111"/>
        <end position="134"/>
    </location>
</feature>
<dbReference type="EMBL" id="RKLX01000014">
    <property type="protein sequence ID" value="TGD18325.1"/>
    <property type="molecule type" value="Genomic_DNA"/>
</dbReference>
<sequence>MTHTHWLTLLAVGLAASGLAGCSSSLSGHQVKDALKQAQSSKKTSGKTAKDESIIKAAQELNADGKYKKSNQKLSTINLTDLNKKGFGALKTEFFSLQKSNDKFLLKKNQGKTTGTSGTTSQASGGTTTTTPTTNHSFDGYSKYTGDYYFYNDDDGDRQQETLTIHGDGTVVQNNNDGSAFHGTATIKNSGATGVLSYDVTTGTNDTKTIDANVEIDVTWSNGEHEAYYGYTSYDDDIVLTDGNSYDGDLVNEVWMQ</sequence>
<protein>
    <recommendedName>
        <fullName evidence="5">Lipoprotein</fullName>
    </recommendedName>
</protein>
<comment type="caution">
    <text evidence="3">The sequence shown here is derived from an EMBL/GenBank/DDBJ whole genome shotgun (WGS) entry which is preliminary data.</text>
</comment>
<evidence type="ECO:0008006" key="5">
    <source>
        <dbReference type="Google" id="ProtNLM"/>
    </source>
</evidence>
<proteinExistence type="predicted"/>
<feature type="signal peptide" evidence="2">
    <location>
        <begin position="1"/>
        <end position="20"/>
    </location>
</feature>
<reference evidence="3 4" key="1">
    <citation type="submission" date="2018-10" db="EMBL/GenBank/DDBJ databases">
        <title>Lactobacillus sp. R7 and Lactobacillus sp. R19 isolated from fermented mustard green product of Taiwan.</title>
        <authorList>
            <person name="Lin S.-T."/>
        </authorList>
    </citation>
    <scope>NUCLEOTIDE SEQUENCE [LARGE SCALE GENOMIC DNA]</scope>
    <source>
        <strain evidence="3 4">BCRC 81129</strain>
    </source>
</reference>
<evidence type="ECO:0000256" key="2">
    <source>
        <dbReference type="SAM" id="SignalP"/>
    </source>
</evidence>
<accession>A0A4Z0J7V8</accession>
<organism evidence="3 4">
    <name type="scientific">Levilactobacillus suantsaiihabitans</name>
    <dbReference type="NCBI Taxonomy" id="2487722"/>
    <lineage>
        <taxon>Bacteria</taxon>
        <taxon>Bacillati</taxon>
        <taxon>Bacillota</taxon>
        <taxon>Bacilli</taxon>
        <taxon>Lactobacillales</taxon>
        <taxon>Lactobacillaceae</taxon>
        <taxon>Levilactobacillus</taxon>
    </lineage>
</organism>
<keyword evidence="4" id="KW-1185">Reference proteome</keyword>
<name>A0A4Z0J7V8_9LACO</name>
<feature type="region of interest" description="Disordered" evidence="1">
    <location>
        <begin position="108"/>
        <end position="136"/>
    </location>
</feature>
<evidence type="ECO:0000256" key="1">
    <source>
        <dbReference type="SAM" id="MobiDB-lite"/>
    </source>
</evidence>
<dbReference type="OrthoDB" id="2328134at2"/>
<feature type="chain" id="PRO_5039290131" description="Lipoprotein" evidence="2">
    <location>
        <begin position="21"/>
        <end position="257"/>
    </location>
</feature>
<dbReference type="AlphaFoldDB" id="A0A4Z0J7V8"/>